<evidence type="ECO:0000259" key="2">
    <source>
        <dbReference type="Pfam" id="PF11760"/>
    </source>
</evidence>
<dbReference type="Proteomes" id="UP000647491">
    <property type="component" value="Unassembled WGS sequence"/>
</dbReference>
<feature type="domain" description="Cobalamin biosynthesis central region" evidence="3">
    <location>
        <begin position="152"/>
        <end position="203"/>
    </location>
</feature>
<dbReference type="Pfam" id="PF11761">
    <property type="entry name" value="CbiG_mid"/>
    <property type="match status" value="1"/>
</dbReference>
<dbReference type="InterPro" id="IPR036518">
    <property type="entry name" value="CobE/GbiG_C_sf"/>
</dbReference>
<sequence>MKIALICFTENGFQMEKRLVKLLEAEGHGPCPWVSGRYAMQAASLDHEISFSPVKEGGLSAWAGERFGDSDGLIFIGACGIAVRAIAPYIRDKKTDPAVLAADEKGRFVIPLLSGHLGGANELAERLAAGLAKSGIPAQAVLTTATDVNRRFAVDVFAKEHGLVLDQMKLAKEISAAVLAGEPVGLFSDFPFSGPVPEGLYKDRICPQNIRITVWRKDRRGPEGPGPLRLVPRCVVLGTGCKRGTSMEQIWSVAEEAMEREGLDPSAVCGLASIDLKSGEPGLCSLAEKLGVPFFTYTGEELAAVPGAFTESEFVRQVTGVGSVCERAAVAACREASEDTRLLMKKYARDGVTVAAACFIPELFKGSER</sequence>
<dbReference type="Gene3D" id="3.40.50.11220">
    <property type="match status" value="1"/>
</dbReference>
<dbReference type="Pfam" id="PF01890">
    <property type="entry name" value="CbiG_C"/>
    <property type="match status" value="1"/>
</dbReference>
<dbReference type="SUPFAM" id="SSF159672">
    <property type="entry name" value="CbiG N-terminal domain-like"/>
    <property type="match status" value="1"/>
</dbReference>
<dbReference type="InterPro" id="IPR038029">
    <property type="entry name" value="GbiG_N_sf"/>
</dbReference>
<name>A0ABR7NVH4_9FIRM</name>
<protein>
    <submittedName>
        <fullName evidence="4">Cobalt-precorrin 5A hydrolase</fullName>
    </submittedName>
</protein>
<evidence type="ECO:0000259" key="3">
    <source>
        <dbReference type="Pfam" id="PF11761"/>
    </source>
</evidence>
<evidence type="ECO:0000313" key="5">
    <source>
        <dbReference type="Proteomes" id="UP000647491"/>
    </source>
</evidence>
<proteinExistence type="predicted"/>
<dbReference type="InterPro" id="IPR021745">
    <property type="entry name" value="CbiG_mid"/>
</dbReference>
<dbReference type="InterPro" id="IPR021744">
    <property type="entry name" value="CbiG_N"/>
</dbReference>
<dbReference type="InterPro" id="IPR002750">
    <property type="entry name" value="CobE/GbiG_C"/>
</dbReference>
<accession>A0ABR7NVH4</accession>
<organism evidence="4 5">
    <name type="scientific">Enterocloster hominis</name>
    <name type="common">ex Liu et al. 2021</name>
    <dbReference type="NCBI Taxonomy" id="2763663"/>
    <lineage>
        <taxon>Bacteria</taxon>
        <taxon>Bacillati</taxon>
        <taxon>Bacillota</taxon>
        <taxon>Clostridia</taxon>
        <taxon>Lachnospirales</taxon>
        <taxon>Lachnospiraceae</taxon>
        <taxon>Enterocloster</taxon>
    </lineage>
</organism>
<dbReference type="PANTHER" id="PTHR37477:SF1">
    <property type="entry name" value="COBALT-PRECORRIN-5A HYDROLASE"/>
    <property type="match status" value="1"/>
</dbReference>
<reference evidence="4 5" key="1">
    <citation type="submission" date="2020-08" db="EMBL/GenBank/DDBJ databases">
        <title>Genome public.</title>
        <authorList>
            <person name="Liu C."/>
            <person name="Sun Q."/>
        </authorList>
    </citation>
    <scope>NUCLEOTIDE SEQUENCE [LARGE SCALE GENOMIC DNA]</scope>
    <source>
        <strain evidence="4 5">BX10</strain>
    </source>
</reference>
<dbReference type="Pfam" id="PF11760">
    <property type="entry name" value="CbiG_N"/>
    <property type="match status" value="1"/>
</dbReference>
<dbReference type="SUPFAM" id="SSF159664">
    <property type="entry name" value="CobE/GbiG C-terminal domain-like"/>
    <property type="match status" value="1"/>
</dbReference>
<dbReference type="Gene3D" id="3.30.420.180">
    <property type="entry name" value="CobE/GbiG C-terminal domain"/>
    <property type="match status" value="1"/>
</dbReference>
<gene>
    <name evidence="4" type="ORF">H8708_12700</name>
</gene>
<feature type="domain" description="Cobalamin synthesis G N-terminal" evidence="2">
    <location>
        <begin position="64"/>
        <end position="147"/>
    </location>
</feature>
<dbReference type="GO" id="GO:0016787">
    <property type="term" value="F:hydrolase activity"/>
    <property type="evidence" value="ECO:0007669"/>
    <property type="project" value="UniProtKB-KW"/>
</dbReference>
<dbReference type="InterPro" id="IPR052553">
    <property type="entry name" value="CbiG_hydrolase"/>
</dbReference>
<feature type="domain" description="CobE/GbiG C-terminal" evidence="1">
    <location>
        <begin position="235"/>
        <end position="357"/>
    </location>
</feature>
<keyword evidence="5" id="KW-1185">Reference proteome</keyword>
<evidence type="ECO:0000313" key="4">
    <source>
        <dbReference type="EMBL" id="MBC8600077.1"/>
    </source>
</evidence>
<evidence type="ECO:0000259" key="1">
    <source>
        <dbReference type="Pfam" id="PF01890"/>
    </source>
</evidence>
<dbReference type="EMBL" id="JACRTJ010000027">
    <property type="protein sequence ID" value="MBC8600077.1"/>
    <property type="molecule type" value="Genomic_DNA"/>
</dbReference>
<comment type="caution">
    <text evidence="4">The sequence shown here is derived from an EMBL/GenBank/DDBJ whole genome shotgun (WGS) entry which is preliminary data.</text>
</comment>
<dbReference type="PANTHER" id="PTHR37477">
    <property type="entry name" value="COBALT-PRECORRIN-5A HYDROLASE"/>
    <property type="match status" value="1"/>
</dbReference>
<dbReference type="RefSeq" id="WP_215653833.1">
    <property type="nucleotide sequence ID" value="NZ_JACRTJ010000027.1"/>
</dbReference>
<keyword evidence="4" id="KW-0378">Hydrolase</keyword>